<accession>A0A410Q9P7</accession>
<dbReference type="EMBL" id="CP035282">
    <property type="protein sequence ID" value="QAT60696.1"/>
    <property type="molecule type" value="Genomic_DNA"/>
</dbReference>
<keyword evidence="2" id="KW-1185">Reference proteome</keyword>
<sequence>MFKNDLIDKKINALLDFAGDSFDETKDEDMLFYHELRDFAEKHGGLLYFFNDETYLIINFIGEKNFLLIPVEYSL</sequence>
<gene>
    <name evidence="1" type="ORF">EQM13_03440</name>
</gene>
<protein>
    <submittedName>
        <fullName evidence="1">Uncharacterized protein</fullName>
    </submittedName>
</protein>
<proteinExistence type="predicted"/>
<organism evidence="1 2">
    <name type="scientific">Acidilutibacter cellobiosedens</name>
    <dbReference type="NCBI Taxonomy" id="2507161"/>
    <lineage>
        <taxon>Bacteria</taxon>
        <taxon>Bacillati</taxon>
        <taxon>Bacillota</taxon>
        <taxon>Tissierellia</taxon>
        <taxon>Tissierellales</taxon>
        <taxon>Acidilutibacteraceae</taxon>
        <taxon>Acidilutibacter</taxon>
    </lineage>
</organism>
<evidence type="ECO:0000313" key="1">
    <source>
        <dbReference type="EMBL" id="QAT60696.1"/>
    </source>
</evidence>
<dbReference type="Proteomes" id="UP000287969">
    <property type="component" value="Chromosome"/>
</dbReference>
<evidence type="ECO:0000313" key="2">
    <source>
        <dbReference type="Proteomes" id="UP000287969"/>
    </source>
</evidence>
<name>A0A410Q9P7_9FIRM</name>
<dbReference type="KEGG" id="spoa:EQM13_03440"/>
<reference evidence="2" key="1">
    <citation type="submission" date="2019-01" db="EMBL/GenBank/DDBJ databases">
        <title>Draft genomes of a novel of Sporanaerobacter strains.</title>
        <authorList>
            <person name="Ma S."/>
        </authorList>
    </citation>
    <scope>NUCLEOTIDE SEQUENCE [LARGE SCALE GENOMIC DNA]</scope>
    <source>
        <strain evidence="2">NJN-17</strain>
    </source>
</reference>
<dbReference type="AlphaFoldDB" id="A0A410Q9P7"/>
<dbReference type="RefSeq" id="WP_114218229.1">
    <property type="nucleotide sequence ID" value="NZ_CP035282.1"/>
</dbReference>
<dbReference type="OrthoDB" id="1707953at2"/>